<dbReference type="InterPro" id="IPR036322">
    <property type="entry name" value="WD40_repeat_dom_sf"/>
</dbReference>
<dbReference type="STRING" id="1789683.A0A1X7QXP3"/>
<evidence type="ECO:0000313" key="1">
    <source>
        <dbReference type="EMBL" id="SMN17960.1"/>
    </source>
</evidence>
<reference evidence="1 2" key="1">
    <citation type="submission" date="2017-04" db="EMBL/GenBank/DDBJ databases">
        <authorList>
            <person name="Afonso C.L."/>
            <person name="Miller P.J."/>
            <person name="Scott M.A."/>
            <person name="Spackman E."/>
            <person name="Goraichik I."/>
            <person name="Dimitrov K.M."/>
            <person name="Suarez D.L."/>
            <person name="Swayne D.E."/>
        </authorList>
    </citation>
    <scope>NUCLEOTIDE SEQUENCE [LARGE SCALE GENOMIC DNA]</scope>
</reference>
<evidence type="ECO:0000313" key="2">
    <source>
        <dbReference type="Proteomes" id="UP000196158"/>
    </source>
</evidence>
<dbReference type="EMBL" id="FXLY01000002">
    <property type="protein sequence ID" value="SMN17960.1"/>
    <property type="molecule type" value="Genomic_DNA"/>
</dbReference>
<organism evidence="1 2">
    <name type="scientific">Maudiozyma saulgeensis</name>
    <dbReference type="NCBI Taxonomy" id="1789683"/>
    <lineage>
        <taxon>Eukaryota</taxon>
        <taxon>Fungi</taxon>
        <taxon>Dikarya</taxon>
        <taxon>Ascomycota</taxon>
        <taxon>Saccharomycotina</taxon>
        <taxon>Saccharomycetes</taxon>
        <taxon>Saccharomycetales</taxon>
        <taxon>Saccharomycetaceae</taxon>
        <taxon>Maudiozyma</taxon>
    </lineage>
</organism>
<dbReference type="OrthoDB" id="1932312at2759"/>
<dbReference type="InterPro" id="IPR015943">
    <property type="entry name" value="WD40/YVTN_repeat-like_dom_sf"/>
</dbReference>
<dbReference type="Gene3D" id="2.130.10.10">
    <property type="entry name" value="YVTN repeat-like/Quinoprotein amine dehydrogenase"/>
    <property type="match status" value="1"/>
</dbReference>
<dbReference type="Proteomes" id="UP000196158">
    <property type="component" value="Unassembled WGS sequence"/>
</dbReference>
<accession>A0A1X7QXP3</accession>
<name>A0A1X7QXP3_9SACH</name>
<dbReference type="SMART" id="SM00667">
    <property type="entry name" value="LisH"/>
    <property type="match status" value="1"/>
</dbReference>
<dbReference type="InterPro" id="IPR006594">
    <property type="entry name" value="LisH"/>
</dbReference>
<sequence length="476" mass="53860">MDSTEKNIDKYTAVLVAQYLKKQGYNETLKSFLRETSIPVSVTANDDNSNSNTHIDDLKSIISDRISYNDYILDSKLKDLTLNEQLPPIDYDRFHIKRWNFDSTFDNFKSHTLDGIPIKVNFCDNNSNDIIISTSSRQLKIFDNNLQILSELTDQNMKSIGVVKLTGSIPGSNMLYACSMSGNIYLFDKDYRLIPGSSFKPHGRMITHIQFLKMNDNESWYVLTASMDNTMHLSILRIKDEMPTLTITSTVKLLSACTTLNMAKTTLNIDNKAVTKPVIFLTRMDFTHIVCYTLDNSNILQNCFNIALNNAQFSTHSFTIRDMVLINGNSDAAIDGSTIINSGTLIGVATSHIPFLRLILLEFPKMEKYFREINDIEKENSGITTHYDKVLRNIATQIPQDSYSQPIMRYMSNSNGMIIGSDSGVYAIDLFNGESWPLDMHCDINKQRITSMNVDSSNSTLLIGTASKSFHLYKLT</sequence>
<dbReference type="SUPFAM" id="SSF50978">
    <property type="entry name" value="WD40 repeat-like"/>
    <property type="match status" value="1"/>
</dbReference>
<proteinExistence type="predicted"/>
<gene>
    <name evidence="1" type="ORF">KASA_0Q03520G</name>
</gene>
<protein>
    <submittedName>
        <fullName evidence="1">Uncharacterized protein</fullName>
    </submittedName>
</protein>
<dbReference type="AlphaFoldDB" id="A0A1X7QXP3"/>
<dbReference type="PROSITE" id="PS50896">
    <property type="entry name" value="LISH"/>
    <property type="match status" value="1"/>
</dbReference>
<keyword evidence="2" id="KW-1185">Reference proteome</keyword>